<accession>A0ABT2YWD5</accession>
<protein>
    <submittedName>
        <fullName evidence="1">Uncharacterized protein</fullName>
    </submittedName>
</protein>
<dbReference type="EMBL" id="JAOWLA010000001">
    <property type="protein sequence ID" value="MCV2863187.1"/>
    <property type="molecule type" value="Genomic_DNA"/>
</dbReference>
<name>A0ABT2YWD5_9RHOB</name>
<reference evidence="1 2" key="1">
    <citation type="submission" date="2022-10" db="EMBL/GenBank/DDBJ databases">
        <title>Defluviimonas sp. nov., isolated from ocean surface water.</title>
        <authorList>
            <person name="He W."/>
            <person name="Wang L."/>
            <person name="Zhang D.-F."/>
        </authorList>
    </citation>
    <scope>NUCLEOTIDE SEQUENCE [LARGE SCALE GENOMIC DNA]</scope>
    <source>
        <strain evidence="1 2">WL0075</strain>
    </source>
</reference>
<evidence type="ECO:0000313" key="1">
    <source>
        <dbReference type="EMBL" id="MCV2863187.1"/>
    </source>
</evidence>
<keyword evidence="2" id="KW-1185">Reference proteome</keyword>
<gene>
    <name evidence="1" type="ORF">OE647_00380</name>
</gene>
<sequence length="84" mass="9095">MRILSARIVHARRVPASDRIEALVRLLSEPRPGADIERVEVAVTAPARARDAAPLRARLLAAAKLAYAIDPGLYRSPCRASRAA</sequence>
<organism evidence="1 2">
    <name type="scientific">Albidovulum sediminicola</name>
    <dbReference type="NCBI Taxonomy" id="2984331"/>
    <lineage>
        <taxon>Bacteria</taxon>
        <taxon>Pseudomonadati</taxon>
        <taxon>Pseudomonadota</taxon>
        <taxon>Alphaproteobacteria</taxon>
        <taxon>Rhodobacterales</taxon>
        <taxon>Paracoccaceae</taxon>
        <taxon>Albidovulum</taxon>
    </lineage>
</organism>
<evidence type="ECO:0000313" key="2">
    <source>
        <dbReference type="Proteomes" id="UP001652503"/>
    </source>
</evidence>
<dbReference type="RefSeq" id="WP_263719604.1">
    <property type="nucleotide sequence ID" value="NZ_JAOWLA010000001.1"/>
</dbReference>
<comment type="caution">
    <text evidence="1">The sequence shown here is derived from an EMBL/GenBank/DDBJ whole genome shotgun (WGS) entry which is preliminary data.</text>
</comment>
<proteinExistence type="predicted"/>
<dbReference type="Proteomes" id="UP001652503">
    <property type="component" value="Unassembled WGS sequence"/>
</dbReference>